<proteinExistence type="predicted"/>
<protein>
    <submittedName>
        <fullName evidence="1">Uncharacterized protein</fullName>
    </submittedName>
</protein>
<dbReference type="Proteomes" id="UP001164250">
    <property type="component" value="Chromosome 8"/>
</dbReference>
<gene>
    <name evidence="1" type="ORF">Patl1_12908</name>
</gene>
<reference evidence="2" key="1">
    <citation type="journal article" date="2023" name="G3 (Bethesda)">
        <title>Genome assembly and association tests identify interacting loci associated with vigor, precocity, and sex in interspecific pistachio rootstocks.</title>
        <authorList>
            <person name="Palmer W."/>
            <person name="Jacygrad E."/>
            <person name="Sagayaradj S."/>
            <person name="Cavanaugh K."/>
            <person name="Han R."/>
            <person name="Bertier L."/>
            <person name="Beede B."/>
            <person name="Kafkas S."/>
            <person name="Golino D."/>
            <person name="Preece J."/>
            <person name="Michelmore R."/>
        </authorList>
    </citation>
    <scope>NUCLEOTIDE SEQUENCE [LARGE SCALE GENOMIC DNA]</scope>
</reference>
<accession>A0ACC1AT31</accession>
<organism evidence="1 2">
    <name type="scientific">Pistacia atlantica</name>
    <dbReference type="NCBI Taxonomy" id="434234"/>
    <lineage>
        <taxon>Eukaryota</taxon>
        <taxon>Viridiplantae</taxon>
        <taxon>Streptophyta</taxon>
        <taxon>Embryophyta</taxon>
        <taxon>Tracheophyta</taxon>
        <taxon>Spermatophyta</taxon>
        <taxon>Magnoliopsida</taxon>
        <taxon>eudicotyledons</taxon>
        <taxon>Gunneridae</taxon>
        <taxon>Pentapetalae</taxon>
        <taxon>rosids</taxon>
        <taxon>malvids</taxon>
        <taxon>Sapindales</taxon>
        <taxon>Anacardiaceae</taxon>
        <taxon>Pistacia</taxon>
    </lineage>
</organism>
<sequence>MYTVENPAFNTKLSALELGQYGPRFTGVGDQILGADDRHDLILGNTFTAEKDSQPPNKEVLPQEFNKRVFEGFQVTPLWNQGSIHDDGRSNYIQTVKTAHWEYSTRPVYGWGNVDSKQKSTAGWLVAFPVFEPHWQICMASGLSTGWIEWDGELFEFQDAPLYSEKNWGGAFPRKWFWIGVHCDGIFYEFVPWNGVANWEIAPWGYWYMAAENETHMDELKATTTDPGTPIRAPTAEAGFATVCKDSCLVILDVTTDMAAVEVGGGPWFNTWKGKTASPEILNCALNLPVNVDGFFSLILFFKPPGL</sequence>
<name>A0ACC1AT31_9ROSI</name>
<keyword evidence="2" id="KW-1185">Reference proteome</keyword>
<evidence type="ECO:0000313" key="1">
    <source>
        <dbReference type="EMBL" id="KAJ0089760.1"/>
    </source>
</evidence>
<evidence type="ECO:0000313" key="2">
    <source>
        <dbReference type="Proteomes" id="UP001164250"/>
    </source>
</evidence>
<comment type="caution">
    <text evidence="1">The sequence shown here is derived from an EMBL/GenBank/DDBJ whole genome shotgun (WGS) entry which is preliminary data.</text>
</comment>
<dbReference type="EMBL" id="CM047904">
    <property type="protein sequence ID" value="KAJ0089760.1"/>
    <property type="molecule type" value="Genomic_DNA"/>
</dbReference>